<dbReference type="SUPFAM" id="SSF103473">
    <property type="entry name" value="MFS general substrate transporter"/>
    <property type="match status" value="1"/>
</dbReference>
<reference evidence="8" key="2">
    <citation type="journal article" date="2023" name="IMA Fungus">
        <title>Comparative genomic study of the Penicillium genus elucidates a diverse pangenome and 15 lateral gene transfer events.</title>
        <authorList>
            <person name="Petersen C."/>
            <person name="Sorensen T."/>
            <person name="Nielsen M.R."/>
            <person name="Sondergaard T.E."/>
            <person name="Sorensen J.L."/>
            <person name="Fitzpatrick D.A."/>
            <person name="Frisvad J.C."/>
            <person name="Nielsen K.L."/>
        </authorList>
    </citation>
    <scope>NUCLEOTIDE SEQUENCE</scope>
    <source>
        <strain evidence="8">IBT 30069</strain>
    </source>
</reference>
<comment type="caution">
    <text evidence="8">The sequence shown here is derived from an EMBL/GenBank/DDBJ whole genome shotgun (WGS) entry which is preliminary data.</text>
</comment>
<evidence type="ECO:0000259" key="7">
    <source>
        <dbReference type="PROSITE" id="PS50850"/>
    </source>
</evidence>
<dbReference type="InterPro" id="IPR036259">
    <property type="entry name" value="MFS_trans_sf"/>
</dbReference>
<feature type="region of interest" description="Disordered" evidence="5">
    <location>
        <begin position="1"/>
        <end position="38"/>
    </location>
</feature>
<dbReference type="OrthoDB" id="3936150at2759"/>
<dbReference type="GO" id="GO:0042908">
    <property type="term" value="P:xenobiotic transport"/>
    <property type="evidence" value="ECO:0007669"/>
    <property type="project" value="UniProtKB-ARBA"/>
</dbReference>
<evidence type="ECO:0000256" key="1">
    <source>
        <dbReference type="ARBA" id="ARBA00004141"/>
    </source>
</evidence>
<dbReference type="PANTHER" id="PTHR23502:SF38">
    <property type="entry name" value="POLYAMINE TRANSPORTER 4"/>
    <property type="match status" value="1"/>
</dbReference>
<accession>A0A9W9K6F4</accession>
<name>A0A9W9K6F4_9EURO</name>
<feature type="transmembrane region" description="Helical" evidence="6">
    <location>
        <begin position="421"/>
        <end position="444"/>
    </location>
</feature>
<feature type="transmembrane region" description="Helical" evidence="6">
    <location>
        <begin position="84"/>
        <end position="104"/>
    </location>
</feature>
<dbReference type="PANTHER" id="PTHR23502">
    <property type="entry name" value="MAJOR FACILITATOR SUPERFAMILY"/>
    <property type="match status" value="1"/>
</dbReference>
<feature type="transmembrane region" description="Helical" evidence="6">
    <location>
        <begin position="360"/>
        <end position="381"/>
    </location>
</feature>
<evidence type="ECO:0000256" key="4">
    <source>
        <dbReference type="ARBA" id="ARBA00023136"/>
    </source>
</evidence>
<dbReference type="GO" id="GO:0140115">
    <property type="term" value="P:export across plasma membrane"/>
    <property type="evidence" value="ECO:0007669"/>
    <property type="project" value="UniProtKB-ARBA"/>
</dbReference>
<dbReference type="Gene3D" id="1.20.1250.20">
    <property type="entry name" value="MFS general substrate transporter like domains"/>
    <property type="match status" value="1"/>
</dbReference>
<proteinExistence type="predicted"/>
<keyword evidence="9" id="KW-1185">Reference proteome</keyword>
<evidence type="ECO:0000256" key="6">
    <source>
        <dbReference type="SAM" id="Phobius"/>
    </source>
</evidence>
<feature type="transmembrane region" description="Helical" evidence="6">
    <location>
        <begin position="116"/>
        <end position="134"/>
    </location>
</feature>
<dbReference type="AlphaFoldDB" id="A0A9W9K6F4"/>
<dbReference type="PROSITE" id="PS50850">
    <property type="entry name" value="MFS"/>
    <property type="match status" value="1"/>
</dbReference>
<dbReference type="EMBL" id="JAPQKH010000006">
    <property type="protein sequence ID" value="KAJ5094306.1"/>
    <property type="molecule type" value="Genomic_DNA"/>
</dbReference>
<evidence type="ECO:0000313" key="9">
    <source>
        <dbReference type="Proteomes" id="UP001149165"/>
    </source>
</evidence>
<protein>
    <submittedName>
        <fullName evidence="8">Major facilitator superfamily domain-containing protein</fullName>
    </submittedName>
</protein>
<feature type="domain" description="Major facilitator superfamily (MFS) profile" evidence="7">
    <location>
        <begin position="51"/>
        <end position="487"/>
    </location>
</feature>
<feature type="transmembrane region" description="Helical" evidence="6">
    <location>
        <begin position="176"/>
        <end position="199"/>
    </location>
</feature>
<organism evidence="8 9">
    <name type="scientific">Penicillium angulare</name>
    <dbReference type="NCBI Taxonomy" id="116970"/>
    <lineage>
        <taxon>Eukaryota</taxon>
        <taxon>Fungi</taxon>
        <taxon>Dikarya</taxon>
        <taxon>Ascomycota</taxon>
        <taxon>Pezizomycotina</taxon>
        <taxon>Eurotiomycetes</taxon>
        <taxon>Eurotiomycetidae</taxon>
        <taxon>Eurotiales</taxon>
        <taxon>Aspergillaceae</taxon>
        <taxon>Penicillium</taxon>
    </lineage>
</organism>
<evidence type="ECO:0000256" key="2">
    <source>
        <dbReference type="ARBA" id="ARBA00022692"/>
    </source>
</evidence>
<dbReference type="Proteomes" id="UP001149165">
    <property type="component" value="Unassembled WGS sequence"/>
</dbReference>
<keyword evidence="2 6" id="KW-0812">Transmembrane</keyword>
<dbReference type="Pfam" id="PF07690">
    <property type="entry name" value="MFS_1"/>
    <property type="match status" value="1"/>
</dbReference>
<evidence type="ECO:0000313" key="8">
    <source>
        <dbReference type="EMBL" id="KAJ5094306.1"/>
    </source>
</evidence>
<dbReference type="GO" id="GO:0005886">
    <property type="term" value="C:plasma membrane"/>
    <property type="evidence" value="ECO:0007669"/>
    <property type="project" value="TreeGrafter"/>
</dbReference>
<sequence>MNPTCEKNQRGEIDLPTDNGFQQRPGTSNDWNGPDDPENPRNFSFATRAWGQLSVTCLALASAFAGAIYAPASSDVIRVFHCSYEVSILPLALYNLGMAFGPLAGAPLSEAYGRKAVFLITTPISILFMVGAGAANNLGGIIICRFFAGVLASPNISNASATILDYMPELYRGVCLGVYYSFPSLGATLGPLAGGFVIQKESWRWTQWVGIFVSVATYMPVLFTKETYKGVILKRRAQRLGLNDTSSQKSSFKKTLRHFFLTLVQRPLHMLVTEPIVTLVSLYNGLIFGVLYAYIVSIPWTFEKYYGFALNGQALSYLGVSLGTLAACIPFSLIDIFYYQKRFIAWKPSHDQNERFPPENRLVSAMIASPFLPAFLLVAGWTAEHRIHWIVPIIFQGMTMMACLLVYAGANLFMLDSYGPLYGASASGAMMFSRYLMSFFFPLFTLRMFQKLGVGWATSLLALLMLLMAPIPWGFWVFGSRLRRKSKYETSN</sequence>
<evidence type="ECO:0000256" key="3">
    <source>
        <dbReference type="ARBA" id="ARBA00022989"/>
    </source>
</evidence>
<dbReference type="GO" id="GO:0000297">
    <property type="term" value="F:spermine transmembrane transporter activity"/>
    <property type="evidence" value="ECO:0007669"/>
    <property type="project" value="TreeGrafter"/>
</dbReference>
<dbReference type="InterPro" id="IPR020846">
    <property type="entry name" value="MFS_dom"/>
</dbReference>
<comment type="subcellular location">
    <subcellularLocation>
        <location evidence="1">Membrane</location>
        <topology evidence="1">Multi-pass membrane protein</topology>
    </subcellularLocation>
</comment>
<feature type="transmembrane region" description="Helical" evidence="6">
    <location>
        <begin position="49"/>
        <end position="72"/>
    </location>
</feature>
<reference evidence="8" key="1">
    <citation type="submission" date="2022-11" db="EMBL/GenBank/DDBJ databases">
        <authorList>
            <person name="Petersen C."/>
        </authorList>
    </citation>
    <scope>NUCLEOTIDE SEQUENCE</scope>
    <source>
        <strain evidence="8">IBT 30069</strain>
    </source>
</reference>
<feature type="transmembrane region" description="Helical" evidence="6">
    <location>
        <begin position="387"/>
        <end position="409"/>
    </location>
</feature>
<keyword evidence="4 6" id="KW-0472">Membrane</keyword>
<dbReference type="InterPro" id="IPR011701">
    <property type="entry name" value="MFS"/>
</dbReference>
<feature type="transmembrane region" description="Helical" evidence="6">
    <location>
        <begin position="205"/>
        <end position="224"/>
    </location>
</feature>
<dbReference type="GO" id="GO:0015606">
    <property type="term" value="F:spermidine transmembrane transporter activity"/>
    <property type="evidence" value="ECO:0007669"/>
    <property type="project" value="TreeGrafter"/>
</dbReference>
<gene>
    <name evidence="8" type="ORF">N7456_010167</name>
</gene>
<keyword evidence="3 6" id="KW-1133">Transmembrane helix</keyword>
<dbReference type="PROSITE" id="PS00216">
    <property type="entry name" value="SUGAR_TRANSPORT_1"/>
    <property type="match status" value="1"/>
</dbReference>
<feature type="transmembrane region" description="Helical" evidence="6">
    <location>
        <begin position="276"/>
        <end position="295"/>
    </location>
</feature>
<dbReference type="InterPro" id="IPR005829">
    <property type="entry name" value="Sugar_transporter_CS"/>
</dbReference>
<feature type="transmembrane region" description="Helical" evidence="6">
    <location>
        <begin position="315"/>
        <end position="339"/>
    </location>
</feature>
<feature type="transmembrane region" description="Helical" evidence="6">
    <location>
        <begin position="140"/>
        <end position="164"/>
    </location>
</feature>
<evidence type="ECO:0000256" key="5">
    <source>
        <dbReference type="SAM" id="MobiDB-lite"/>
    </source>
</evidence>
<feature type="transmembrane region" description="Helical" evidence="6">
    <location>
        <begin position="456"/>
        <end position="478"/>
    </location>
</feature>
<feature type="compositionally biased region" description="Polar residues" evidence="5">
    <location>
        <begin position="19"/>
        <end position="31"/>
    </location>
</feature>